<dbReference type="OrthoDB" id="1786901at2"/>
<organism evidence="1 2">
    <name type="scientific">Desulfofundulus thermosubterraneus DSM 16057</name>
    <dbReference type="NCBI Taxonomy" id="1121432"/>
    <lineage>
        <taxon>Bacteria</taxon>
        <taxon>Bacillati</taxon>
        <taxon>Bacillota</taxon>
        <taxon>Clostridia</taxon>
        <taxon>Eubacteriales</taxon>
        <taxon>Peptococcaceae</taxon>
        <taxon>Desulfofundulus</taxon>
    </lineage>
</organism>
<name>A0A1M6KEY8_9FIRM</name>
<dbReference type="EMBL" id="FQZM01000042">
    <property type="protein sequence ID" value="SHJ57469.1"/>
    <property type="molecule type" value="Genomic_DNA"/>
</dbReference>
<dbReference type="Proteomes" id="UP000184529">
    <property type="component" value="Unassembled WGS sequence"/>
</dbReference>
<proteinExistence type="predicted"/>
<dbReference type="AlphaFoldDB" id="A0A1M6KEY8"/>
<evidence type="ECO:0000313" key="1">
    <source>
        <dbReference type="EMBL" id="SHJ57469.1"/>
    </source>
</evidence>
<accession>A0A1M6KEY8</accession>
<evidence type="ECO:0000313" key="2">
    <source>
        <dbReference type="Proteomes" id="UP000184529"/>
    </source>
</evidence>
<keyword evidence="2" id="KW-1185">Reference proteome</keyword>
<reference evidence="2" key="1">
    <citation type="submission" date="2016-11" db="EMBL/GenBank/DDBJ databases">
        <authorList>
            <person name="Varghese N."/>
            <person name="Submissions S."/>
        </authorList>
    </citation>
    <scope>NUCLEOTIDE SEQUENCE [LARGE SCALE GENOMIC DNA]</scope>
    <source>
        <strain evidence="2">DSM 16057</strain>
    </source>
</reference>
<gene>
    <name evidence="1" type="ORF">SAMN02745219_02859</name>
</gene>
<sequence length="85" mass="9381">MSDLKAPAQESHPNCPPCYQPVPVGSRGEICVRYGCSPSCAVCPLARVKNTPACFQSLPGFPEYCISEYFIPECKRFCKYAVTEI</sequence>
<protein>
    <submittedName>
        <fullName evidence="1">Uncharacterized protein</fullName>
    </submittedName>
</protein>